<name>A0A151MXB1_ALLMI</name>
<dbReference type="EMBL" id="AKHW03004724">
    <property type="protein sequence ID" value="KYO29140.1"/>
    <property type="molecule type" value="Genomic_DNA"/>
</dbReference>
<evidence type="ECO:0000313" key="1">
    <source>
        <dbReference type="EMBL" id="KYO29140.1"/>
    </source>
</evidence>
<evidence type="ECO:0000313" key="2">
    <source>
        <dbReference type="Proteomes" id="UP000050525"/>
    </source>
</evidence>
<accession>A0A151MXB1</accession>
<organism evidence="1 2">
    <name type="scientific">Alligator mississippiensis</name>
    <name type="common">American alligator</name>
    <dbReference type="NCBI Taxonomy" id="8496"/>
    <lineage>
        <taxon>Eukaryota</taxon>
        <taxon>Metazoa</taxon>
        <taxon>Chordata</taxon>
        <taxon>Craniata</taxon>
        <taxon>Vertebrata</taxon>
        <taxon>Euteleostomi</taxon>
        <taxon>Archelosauria</taxon>
        <taxon>Archosauria</taxon>
        <taxon>Crocodylia</taxon>
        <taxon>Alligatoridae</taxon>
        <taxon>Alligatorinae</taxon>
        <taxon>Alligator</taxon>
    </lineage>
</organism>
<proteinExistence type="predicted"/>
<dbReference type="Proteomes" id="UP000050525">
    <property type="component" value="Unassembled WGS sequence"/>
</dbReference>
<sequence>MPAGKAGSPAGNTDLPCLPQVPGISKRSEITALQHPSTLVRIAFVCSMDSLRMHPNIFHAPKTKLFTLLRSPPQSNTNIFPCHGSAPTVLPACCGVPPALLLSFFR</sequence>
<gene>
    <name evidence="1" type="ORF">Y1Q_0009926</name>
</gene>
<protein>
    <submittedName>
        <fullName evidence="1">Uncharacterized protein</fullName>
    </submittedName>
</protein>
<dbReference type="AlphaFoldDB" id="A0A151MXB1"/>
<reference evidence="1 2" key="1">
    <citation type="journal article" date="2012" name="Genome Biol.">
        <title>Sequencing three crocodilian genomes to illuminate the evolution of archosaurs and amniotes.</title>
        <authorList>
            <person name="St John J.A."/>
            <person name="Braun E.L."/>
            <person name="Isberg S.R."/>
            <person name="Miles L.G."/>
            <person name="Chong A.Y."/>
            <person name="Gongora J."/>
            <person name="Dalzell P."/>
            <person name="Moran C."/>
            <person name="Bed'hom B."/>
            <person name="Abzhanov A."/>
            <person name="Burgess S.C."/>
            <person name="Cooksey A.M."/>
            <person name="Castoe T.A."/>
            <person name="Crawford N.G."/>
            <person name="Densmore L.D."/>
            <person name="Drew J.C."/>
            <person name="Edwards S.V."/>
            <person name="Faircloth B.C."/>
            <person name="Fujita M.K."/>
            <person name="Greenwold M.J."/>
            <person name="Hoffmann F.G."/>
            <person name="Howard J.M."/>
            <person name="Iguchi T."/>
            <person name="Janes D.E."/>
            <person name="Khan S.Y."/>
            <person name="Kohno S."/>
            <person name="de Koning A.J."/>
            <person name="Lance S.L."/>
            <person name="McCarthy F.M."/>
            <person name="McCormack J.E."/>
            <person name="Merchant M.E."/>
            <person name="Peterson D.G."/>
            <person name="Pollock D.D."/>
            <person name="Pourmand N."/>
            <person name="Raney B.J."/>
            <person name="Roessler K.A."/>
            <person name="Sanford J.R."/>
            <person name="Sawyer R.H."/>
            <person name="Schmidt C.J."/>
            <person name="Triplett E.W."/>
            <person name="Tuberville T.D."/>
            <person name="Venegas-Anaya M."/>
            <person name="Howard J.T."/>
            <person name="Jarvis E.D."/>
            <person name="Guillette L.J.Jr."/>
            <person name="Glenn T.C."/>
            <person name="Green R.E."/>
            <person name="Ray D.A."/>
        </authorList>
    </citation>
    <scope>NUCLEOTIDE SEQUENCE [LARGE SCALE GENOMIC DNA]</scope>
    <source>
        <strain evidence="1">KSC_2009_1</strain>
    </source>
</reference>
<comment type="caution">
    <text evidence="1">The sequence shown here is derived from an EMBL/GenBank/DDBJ whole genome shotgun (WGS) entry which is preliminary data.</text>
</comment>
<keyword evidence="2" id="KW-1185">Reference proteome</keyword>